<dbReference type="InterPro" id="IPR018392">
    <property type="entry name" value="LysM"/>
</dbReference>
<dbReference type="SUPFAM" id="SSF57016">
    <property type="entry name" value="Plant lectins/antimicrobial peptides"/>
    <property type="match status" value="1"/>
</dbReference>
<name>A0AAN6P633_9PEZI</name>
<dbReference type="Pfam" id="PF01476">
    <property type="entry name" value="LysM"/>
    <property type="match status" value="3"/>
</dbReference>
<evidence type="ECO:0000313" key="7">
    <source>
        <dbReference type="EMBL" id="KAK4031477.1"/>
    </source>
</evidence>
<feature type="region of interest" description="Disordered" evidence="3">
    <location>
        <begin position="284"/>
        <end position="303"/>
    </location>
</feature>
<dbReference type="SUPFAM" id="SSF54106">
    <property type="entry name" value="LysM domain"/>
    <property type="match status" value="2"/>
</dbReference>
<accession>A0AAN6P633</accession>
<dbReference type="InterPro" id="IPR001223">
    <property type="entry name" value="Glyco_hydro18_cat"/>
</dbReference>
<dbReference type="InterPro" id="IPR017853">
    <property type="entry name" value="GH"/>
</dbReference>
<dbReference type="InterPro" id="IPR053214">
    <property type="entry name" value="LysM12-like"/>
</dbReference>
<feature type="signal peptide" evidence="4">
    <location>
        <begin position="1"/>
        <end position="22"/>
    </location>
</feature>
<dbReference type="Gene3D" id="3.30.60.10">
    <property type="entry name" value="Endochitinase-like"/>
    <property type="match status" value="1"/>
</dbReference>
<feature type="domain" description="LysM" evidence="5">
    <location>
        <begin position="441"/>
        <end position="491"/>
    </location>
</feature>
<dbReference type="SUPFAM" id="SSF51445">
    <property type="entry name" value="(Trans)glycosidases"/>
    <property type="match status" value="1"/>
</dbReference>
<evidence type="ECO:0000256" key="4">
    <source>
        <dbReference type="SAM" id="SignalP"/>
    </source>
</evidence>
<organism evidence="7 8">
    <name type="scientific">Parachaetomium inaequale</name>
    <dbReference type="NCBI Taxonomy" id="2588326"/>
    <lineage>
        <taxon>Eukaryota</taxon>
        <taxon>Fungi</taxon>
        <taxon>Dikarya</taxon>
        <taxon>Ascomycota</taxon>
        <taxon>Pezizomycotina</taxon>
        <taxon>Sordariomycetes</taxon>
        <taxon>Sordariomycetidae</taxon>
        <taxon>Sordariales</taxon>
        <taxon>Chaetomiaceae</taxon>
        <taxon>Parachaetomium</taxon>
    </lineage>
</organism>
<dbReference type="AlphaFoldDB" id="A0AAN6P633"/>
<dbReference type="GO" id="GO:0008061">
    <property type="term" value="F:chitin binding"/>
    <property type="evidence" value="ECO:0007669"/>
    <property type="project" value="UniProtKB-KW"/>
</dbReference>
<dbReference type="PANTHER" id="PTHR47700">
    <property type="entry name" value="V CHITINASE, PUTATIVE (AFU_ORTHOLOGUE AFUA_6G13720)-RELATED"/>
    <property type="match status" value="1"/>
</dbReference>
<dbReference type="PROSITE" id="PS51910">
    <property type="entry name" value="GH18_2"/>
    <property type="match status" value="1"/>
</dbReference>
<dbReference type="InterPro" id="IPR036779">
    <property type="entry name" value="LysM_dom_sf"/>
</dbReference>
<dbReference type="PANTHER" id="PTHR47700:SF2">
    <property type="entry name" value="CHITINASE"/>
    <property type="match status" value="1"/>
</dbReference>
<gene>
    <name evidence="7" type="ORF">C8A01DRAFT_21299</name>
</gene>
<dbReference type="EMBL" id="MU854794">
    <property type="protein sequence ID" value="KAK4031477.1"/>
    <property type="molecule type" value="Genomic_DNA"/>
</dbReference>
<dbReference type="Pfam" id="PF00704">
    <property type="entry name" value="Glyco_hydro_18"/>
    <property type="match status" value="1"/>
</dbReference>
<protein>
    <submittedName>
        <fullName evidence="7">Killer toxin subunits alpha/beta</fullName>
    </submittedName>
</protein>
<reference evidence="8" key="1">
    <citation type="journal article" date="2023" name="Mol. Phylogenet. Evol.">
        <title>Genome-scale phylogeny and comparative genomics of the fungal order Sordariales.</title>
        <authorList>
            <person name="Hensen N."/>
            <person name="Bonometti L."/>
            <person name="Westerberg I."/>
            <person name="Brannstrom I.O."/>
            <person name="Guillou S."/>
            <person name="Cros-Aarteil S."/>
            <person name="Calhoun S."/>
            <person name="Haridas S."/>
            <person name="Kuo A."/>
            <person name="Mondo S."/>
            <person name="Pangilinan J."/>
            <person name="Riley R."/>
            <person name="LaButti K."/>
            <person name="Andreopoulos B."/>
            <person name="Lipzen A."/>
            <person name="Chen C."/>
            <person name="Yan M."/>
            <person name="Daum C."/>
            <person name="Ng V."/>
            <person name="Clum A."/>
            <person name="Steindorff A."/>
            <person name="Ohm R.A."/>
            <person name="Martin F."/>
            <person name="Silar P."/>
            <person name="Natvig D.O."/>
            <person name="Lalanne C."/>
            <person name="Gautier V."/>
            <person name="Ament-Velasquez S.L."/>
            <person name="Kruys A."/>
            <person name="Hutchinson M.I."/>
            <person name="Powell A.J."/>
            <person name="Barry K."/>
            <person name="Miller A.N."/>
            <person name="Grigoriev I.V."/>
            <person name="Debuchy R."/>
            <person name="Gladieux P."/>
            <person name="Hiltunen Thoren M."/>
            <person name="Johannesson H."/>
        </authorList>
    </citation>
    <scope>NUCLEOTIDE SEQUENCE [LARGE SCALE GENOMIC DNA]</scope>
    <source>
        <strain evidence="8">CBS 284.82</strain>
    </source>
</reference>
<evidence type="ECO:0000256" key="3">
    <source>
        <dbReference type="SAM" id="MobiDB-lite"/>
    </source>
</evidence>
<dbReference type="CDD" id="cd00035">
    <property type="entry name" value="ChtBD1"/>
    <property type="match status" value="1"/>
</dbReference>
<keyword evidence="1" id="KW-0147">Chitin-binding</keyword>
<dbReference type="GO" id="GO:0005975">
    <property type="term" value="P:carbohydrate metabolic process"/>
    <property type="evidence" value="ECO:0007669"/>
    <property type="project" value="InterPro"/>
</dbReference>
<sequence length="713" mass="76288">MRTSRSLRRFLPCLLLAAGALADELDDWLASAMRVSTEALKPCPVSCRQLGDNTSKGFLYSDAVRLAACNETMLLDMAIHNDKTAPALVRACTADYDSSAALKPAFLADDEKASLCTTANQVLEEVPVHMHQPGGDNLAGFSASHLIAAGRQISNHLATQIPSCTDNAMEFAYFQTSAIGVFAGAEIHQHGVTSDVLKRLLQHAQDEGLTRTTVVQLCASGHGRAADYSLGVVATSAENIGFIREAVRTWASGGCVSQPSGEGSMSTEGWMKVTIRVPAAIPATNGTNSTSRLNSGSPAVLGPRSRLRTRANCRTTTVQSGEGCWVVAQRCGISQDDLARYNRANLCTTLIKDEIVCCSSGTLPSTLPPGNADGTCKTRTVVSGDDCGSLASKCGISGADFIKVNTKANLCSALVPGQQVCCTAGNYPDLKPKPDANGNCATYLTKKEDTCSAIAAARDLTVSDLESFNKNTWGWNGCDPKVFYPDFKMCVSTGTAPMPAIVDNAMCGPTMPGTTQPPAGTNISTLNPCPLSVCCNTWGQCGMTDDFCVISKSATGAPGTSAPGTSGCISNCGRDIIRGSFRQDKIRVAYFEAWNSNRKCMHIFVDQVDTSVYTHIHFAFANVTRGDFRIEITDPVAKEQFETFKTLTGVKRILSLGGWDFSALPRTFMILREAVLPANRQTFKNNIIAFLNEHNVDRIDLDWEYPGMSGRSL</sequence>
<feature type="domain" description="GH18" evidence="6">
    <location>
        <begin position="585"/>
        <end position="713"/>
    </location>
</feature>
<keyword evidence="2" id="KW-0843">Virulence</keyword>
<evidence type="ECO:0000259" key="6">
    <source>
        <dbReference type="PROSITE" id="PS51910"/>
    </source>
</evidence>
<dbReference type="InterPro" id="IPR036861">
    <property type="entry name" value="Endochitinase-like_sf"/>
</dbReference>
<dbReference type="Proteomes" id="UP001303115">
    <property type="component" value="Unassembled WGS sequence"/>
</dbReference>
<dbReference type="PROSITE" id="PS51782">
    <property type="entry name" value="LYSM"/>
    <property type="match status" value="3"/>
</dbReference>
<feature type="domain" description="LysM" evidence="5">
    <location>
        <begin position="377"/>
        <end position="422"/>
    </location>
</feature>
<dbReference type="SMART" id="SM00257">
    <property type="entry name" value="LysM"/>
    <property type="match status" value="3"/>
</dbReference>
<evidence type="ECO:0000256" key="2">
    <source>
        <dbReference type="ARBA" id="ARBA00023026"/>
    </source>
</evidence>
<feature type="compositionally biased region" description="Polar residues" evidence="3">
    <location>
        <begin position="284"/>
        <end position="297"/>
    </location>
</feature>
<feature type="domain" description="LysM" evidence="5">
    <location>
        <begin position="314"/>
        <end position="358"/>
    </location>
</feature>
<evidence type="ECO:0000259" key="5">
    <source>
        <dbReference type="PROSITE" id="PS51782"/>
    </source>
</evidence>
<comment type="caution">
    <text evidence="7">The sequence shown here is derived from an EMBL/GenBank/DDBJ whole genome shotgun (WGS) entry which is preliminary data.</text>
</comment>
<dbReference type="CDD" id="cd00118">
    <property type="entry name" value="LysM"/>
    <property type="match status" value="1"/>
</dbReference>
<evidence type="ECO:0000256" key="1">
    <source>
        <dbReference type="ARBA" id="ARBA00022669"/>
    </source>
</evidence>
<dbReference type="Gene3D" id="3.20.20.80">
    <property type="entry name" value="Glycosidases"/>
    <property type="match status" value="1"/>
</dbReference>
<evidence type="ECO:0000313" key="8">
    <source>
        <dbReference type="Proteomes" id="UP001303115"/>
    </source>
</evidence>
<keyword evidence="8" id="KW-1185">Reference proteome</keyword>
<keyword evidence="4" id="KW-0732">Signal</keyword>
<proteinExistence type="predicted"/>
<feature type="chain" id="PRO_5043013135" evidence="4">
    <location>
        <begin position="23"/>
        <end position="713"/>
    </location>
</feature>
<dbReference type="Gene3D" id="3.10.350.10">
    <property type="entry name" value="LysM domain"/>
    <property type="match status" value="3"/>
</dbReference>